<keyword evidence="19 27" id="KW-0675">Receptor</keyword>
<dbReference type="FunFam" id="1.10.510.10:FF:000358">
    <property type="entry name" value="Putative leucine-rich repeat receptor-like serine/threonine-protein kinase"/>
    <property type="match status" value="1"/>
</dbReference>
<feature type="domain" description="CBM20" evidence="26">
    <location>
        <begin position="1085"/>
        <end position="1186"/>
    </location>
</feature>
<dbReference type="FunFam" id="3.80.10.10:FF:000095">
    <property type="entry name" value="LRR receptor-like serine/threonine-protein kinase GSO1"/>
    <property type="match status" value="1"/>
</dbReference>
<feature type="binding site" evidence="23">
    <location>
        <position position="680"/>
    </location>
    <ligand>
        <name>ATP</name>
        <dbReference type="ChEBI" id="CHEBI:30616"/>
    </ligand>
</feature>
<dbReference type="SMART" id="SM01065">
    <property type="entry name" value="CBM_2"/>
    <property type="match status" value="1"/>
</dbReference>
<dbReference type="InterPro" id="IPR032675">
    <property type="entry name" value="LRR_dom_sf"/>
</dbReference>
<evidence type="ECO:0000256" key="4">
    <source>
        <dbReference type="ARBA" id="ARBA00009592"/>
    </source>
</evidence>
<evidence type="ECO:0000256" key="7">
    <source>
        <dbReference type="ARBA" id="ARBA00022527"/>
    </source>
</evidence>
<accession>A0A4D6NDH6</accession>
<dbReference type="SMART" id="SM00220">
    <property type="entry name" value="S_TKc"/>
    <property type="match status" value="1"/>
</dbReference>
<dbReference type="Pfam" id="PF13855">
    <property type="entry name" value="LRR_8"/>
    <property type="match status" value="1"/>
</dbReference>
<dbReference type="FunFam" id="3.80.10.10:FF:000041">
    <property type="entry name" value="LRR receptor-like serine/threonine-protein kinase ERECTA"/>
    <property type="match status" value="1"/>
</dbReference>
<keyword evidence="11" id="KW-0812">Transmembrane</keyword>
<evidence type="ECO:0000256" key="8">
    <source>
        <dbReference type="ARBA" id="ARBA00022553"/>
    </source>
</evidence>
<keyword evidence="15 27" id="KW-0418">Kinase</keyword>
<name>A0A4D6NDH6_VIGUN</name>
<sequence length="1247" mass="136104">MNHPCASSRSLLSQILNRYVLVCMILIKESAIAATAAGNETDLQALIHFKSRIVEDPFNIMSSWNDSIHHCNWIGITCNFSNGRVMDLSLEQLRLGGTLTPFIGNLTFLNTIKLLNNSFHGEFPQEVGRLLYLQNLNFSYNNFGGSIPSNLSHCTKLEVLAAGANNLTGVIPTWIGNLSSLSRISFGLNNLIGSIPQEVGLLSSLAYLVLYGNYLSGSVPSSIYNKSSLYYFTFTQNHLHGNLPADVGITLPNIQVFAGAVNNLTGSVPASLLNASKLEILDFSLNGLTGTLPKNLGVLNRLTRLSFEHNRLGTGKTDDLNFLDSLVNCTGLEVLRLGVNNFGGVLPKSIANFSSQMHTFALNSNGIHGNIPVGIGRIPSSLGNLSVLIKIFLEENNFEGSIPSSLGNCQNLLVLSLYSNKLSGTIPPEVIGLSSLAIYLDVSNNALSGTLPAEVGKLQNLGELVLSENNFSGIIPSSLGRCISLEKLHLEGNSFDGNIPQTLKNLRGLLDIDLSRNNLSGKIPEFLGEFTELKHLNLSYNNFEGEIPKNGIFKNATSLSLYGNNKLCGGVPELNFPACTVKKASLARRLLAPKVVIPIVCALVSLLILSCFLKLLSIVKRSKKKTPTSTTERGLGLEMSYSEINKCTGGFSQDNLIGSGSFGSVYRGTLSGDESSVAVKVLNLQQRGASKSFIDECQVLRSVRHRNLLKIITAISGVDHQGNDFKALVFEYMPNGSLEDWLHPIRNLQFQKKALTFMQRLNIAIDVACALEYLHHFCETPIVHCDIKPSNVLLDSDMVAHVGDFGLATFLFEESRELSTQPVMSANLRGSIGYIPPEYGMGGKPSTVGDIYSYGILLLEIFTGKRPTDEAFEGGSGIQQFVAMALSNNVMDIVDPSLVCEQDFDGESEESECEEKAIRRKNEIEGTAKGLIEECFVSLMQIGMSCSANAPGERMPITVQPVIPPLSGEGGFRCSVKPASRGALHLRTQETQVFTQTKLHSTTSTEMALNTSCSKAILGTHVPSSVPNASNTPNFFFTTNDKKAFNFGFPRLVQNKGLFPPHAVPSKTMVDLDNLVLQTPEEQPKEEAKIINVKFQMHRNCKFGEQFLVVGSDPMFGSWNPAKAIPMAWSEGHVWTAEMAVPAGKFQYKIILKRRNGDIMWQPGPDRLVQTWEAMNRITVCEDWENSKLQTVTDDDEEVSNTSEEAELGQTDKDSTMESEVADLAENLDCSEENQNSNASTVMKSTL</sequence>
<dbReference type="PROSITE" id="PS00107">
    <property type="entry name" value="PROTEIN_KINASE_ATP"/>
    <property type="match status" value="1"/>
</dbReference>
<dbReference type="Gene3D" id="3.80.10.10">
    <property type="entry name" value="Ribonuclease Inhibitor"/>
    <property type="match status" value="4"/>
</dbReference>
<keyword evidence="6" id="KW-1003">Cell membrane</keyword>
<keyword evidence="28" id="KW-1185">Reference proteome</keyword>
<feature type="region of interest" description="Disordered" evidence="24">
    <location>
        <begin position="1191"/>
        <end position="1247"/>
    </location>
</feature>
<evidence type="ECO:0000256" key="11">
    <source>
        <dbReference type="ARBA" id="ARBA00022692"/>
    </source>
</evidence>
<comment type="similarity">
    <text evidence="4">Belongs to the RLP family.</text>
</comment>
<keyword evidence="17" id="KW-1133">Transmembrane helix</keyword>
<evidence type="ECO:0000256" key="2">
    <source>
        <dbReference type="ARBA" id="ARBA00004479"/>
    </source>
</evidence>
<dbReference type="PROSITE" id="PS50011">
    <property type="entry name" value="PROTEIN_KINASE_DOM"/>
    <property type="match status" value="1"/>
</dbReference>
<evidence type="ECO:0000256" key="13">
    <source>
        <dbReference type="ARBA" id="ARBA00022737"/>
    </source>
</evidence>
<evidence type="ECO:0000313" key="27">
    <source>
        <dbReference type="EMBL" id="QCE11903.1"/>
    </source>
</evidence>
<keyword evidence="13" id="KW-0677">Repeat</keyword>
<organism evidence="27 28">
    <name type="scientific">Vigna unguiculata</name>
    <name type="common">Cowpea</name>
    <dbReference type="NCBI Taxonomy" id="3917"/>
    <lineage>
        <taxon>Eukaryota</taxon>
        <taxon>Viridiplantae</taxon>
        <taxon>Streptophyta</taxon>
        <taxon>Embryophyta</taxon>
        <taxon>Tracheophyta</taxon>
        <taxon>Spermatophyta</taxon>
        <taxon>Magnoliopsida</taxon>
        <taxon>eudicotyledons</taxon>
        <taxon>Gunneridae</taxon>
        <taxon>Pentapetalae</taxon>
        <taxon>rosids</taxon>
        <taxon>fabids</taxon>
        <taxon>Fabales</taxon>
        <taxon>Fabaceae</taxon>
        <taxon>Papilionoideae</taxon>
        <taxon>50 kb inversion clade</taxon>
        <taxon>NPAAA clade</taxon>
        <taxon>indigoferoid/millettioid clade</taxon>
        <taxon>Phaseoleae</taxon>
        <taxon>Vigna</taxon>
    </lineage>
</organism>
<dbReference type="CDD" id="cd14066">
    <property type="entry name" value="STKc_IRAK"/>
    <property type="match status" value="1"/>
</dbReference>
<feature type="compositionally biased region" description="Polar residues" evidence="24">
    <location>
        <begin position="1233"/>
        <end position="1247"/>
    </location>
</feature>
<keyword evidence="9" id="KW-0433">Leucine-rich repeat</keyword>
<dbReference type="Gene3D" id="2.60.40.10">
    <property type="entry name" value="Immunoglobulins"/>
    <property type="match status" value="1"/>
</dbReference>
<keyword evidence="20" id="KW-0325">Glycoprotein</keyword>
<evidence type="ECO:0000256" key="20">
    <source>
        <dbReference type="ARBA" id="ARBA00023180"/>
    </source>
</evidence>
<evidence type="ECO:0000256" key="17">
    <source>
        <dbReference type="ARBA" id="ARBA00022989"/>
    </source>
</evidence>
<evidence type="ECO:0000256" key="10">
    <source>
        <dbReference type="ARBA" id="ARBA00022679"/>
    </source>
</evidence>
<keyword evidence="18" id="KW-0472">Membrane</keyword>
<dbReference type="InterPro" id="IPR051809">
    <property type="entry name" value="Plant_receptor-like_S/T_kinase"/>
</dbReference>
<dbReference type="Gene3D" id="3.30.200.20">
    <property type="entry name" value="Phosphorylase Kinase, domain 1"/>
    <property type="match status" value="1"/>
</dbReference>
<dbReference type="Pfam" id="PF00560">
    <property type="entry name" value="LRR_1"/>
    <property type="match status" value="2"/>
</dbReference>
<dbReference type="Pfam" id="PF00069">
    <property type="entry name" value="Pkinase"/>
    <property type="match status" value="1"/>
</dbReference>
<evidence type="ECO:0000256" key="24">
    <source>
        <dbReference type="SAM" id="MobiDB-lite"/>
    </source>
</evidence>
<dbReference type="SUPFAM" id="SSF49452">
    <property type="entry name" value="Starch-binding domain-like"/>
    <property type="match status" value="1"/>
</dbReference>
<feature type="compositionally biased region" description="Acidic residues" evidence="24">
    <location>
        <begin position="1193"/>
        <end position="1207"/>
    </location>
</feature>
<dbReference type="InterPro" id="IPR017441">
    <property type="entry name" value="Protein_kinase_ATP_BS"/>
</dbReference>
<dbReference type="GO" id="GO:0005524">
    <property type="term" value="F:ATP binding"/>
    <property type="evidence" value="ECO:0007669"/>
    <property type="project" value="UniProtKB-UniRule"/>
</dbReference>
<evidence type="ECO:0000256" key="19">
    <source>
        <dbReference type="ARBA" id="ARBA00023170"/>
    </source>
</evidence>
<feature type="domain" description="Protein kinase" evidence="25">
    <location>
        <begin position="651"/>
        <end position="937"/>
    </location>
</feature>
<dbReference type="FunFam" id="3.80.10.10:FF:000275">
    <property type="entry name" value="Leucine-rich repeat receptor-like protein kinase"/>
    <property type="match status" value="1"/>
</dbReference>
<dbReference type="Proteomes" id="UP000501690">
    <property type="component" value="Linkage Group LG10"/>
</dbReference>
<dbReference type="AntiFam" id="ANF00039">
    <property type="entry name" value="Antisense to SRP RNA"/>
</dbReference>
<proteinExistence type="inferred from homology"/>
<dbReference type="PROSITE" id="PS00108">
    <property type="entry name" value="PROTEIN_KINASE_ST"/>
    <property type="match status" value="1"/>
</dbReference>
<keyword evidence="7" id="KW-0723">Serine/threonine-protein kinase</keyword>
<dbReference type="InterPro" id="IPR008271">
    <property type="entry name" value="Ser/Thr_kinase_AS"/>
</dbReference>
<dbReference type="FunFam" id="3.30.200.20:FF:000432">
    <property type="entry name" value="LRR receptor-like serine/threonine-protein kinase EFR"/>
    <property type="match status" value="1"/>
</dbReference>
<evidence type="ECO:0000256" key="12">
    <source>
        <dbReference type="ARBA" id="ARBA00022729"/>
    </source>
</evidence>
<keyword evidence="12" id="KW-0732">Signal</keyword>
<comment type="catalytic activity">
    <reaction evidence="21">
        <text>L-threonyl-[protein] + ATP = O-phospho-L-threonyl-[protein] + ADP + H(+)</text>
        <dbReference type="Rhea" id="RHEA:46608"/>
        <dbReference type="Rhea" id="RHEA-COMP:11060"/>
        <dbReference type="Rhea" id="RHEA-COMP:11605"/>
        <dbReference type="ChEBI" id="CHEBI:15378"/>
        <dbReference type="ChEBI" id="CHEBI:30013"/>
        <dbReference type="ChEBI" id="CHEBI:30616"/>
        <dbReference type="ChEBI" id="CHEBI:61977"/>
        <dbReference type="ChEBI" id="CHEBI:456216"/>
        <dbReference type="EC" id="2.7.11.1"/>
    </reaction>
</comment>
<dbReference type="GO" id="GO:2001070">
    <property type="term" value="F:starch binding"/>
    <property type="evidence" value="ECO:0007669"/>
    <property type="project" value="InterPro"/>
</dbReference>
<keyword evidence="10" id="KW-0808">Transferase</keyword>
<dbReference type="SUPFAM" id="SSF56112">
    <property type="entry name" value="Protein kinase-like (PK-like)"/>
    <property type="match status" value="1"/>
</dbReference>
<dbReference type="InterPro" id="IPR011009">
    <property type="entry name" value="Kinase-like_dom_sf"/>
</dbReference>
<dbReference type="PANTHER" id="PTHR27008:SF499">
    <property type="entry name" value="OS06G0581500 PROTEIN"/>
    <property type="match status" value="1"/>
</dbReference>
<evidence type="ECO:0000256" key="1">
    <source>
        <dbReference type="ARBA" id="ARBA00004162"/>
    </source>
</evidence>
<evidence type="ECO:0000256" key="3">
    <source>
        <dbReference type="ARBA" id="ARBA00008684"/>
    </source>
</evidence>
<evidence type="ECO:0000256" key="15">
    <source>
        <dbReference type="ARBA" id="ARBA00022777"/>
    </source>
</evidence>
<evidence type="ECO:0000256" key="14">
    <source>
        <dbReference type="ARBA" id="ARBA00022741"/>
    </source>
</evidence>
<evidence type="ECO:0000313" key="28">
    <source>
        <dbReference type="Proteomes" id="UP000501690"/>
    </source>
</evidence>
<reference evidence="27 28" key="1">
    <citation type="submission" date="2019-04" db="EMBL/GenBank/DDBJ databases">
        <title>An improved genome assembly and genetic linkage map for asparagus bean, Vigna unguiculata ssp. sesquipedialis.</title>
        <authorList>
            <person name="Xia Q."/>
            <person name="Zhang R."/>
            <person name="Dong Y."/>
        </authorList>
    </citation>
    <scope>NUCLEOTIDE SEQUENCE [LARGE SCALE GENOMIC DNA]</scope>
    <source>
        <tissue evidence="27">Leaf</tissue>
    </source>
</reference>
<evidence type="ECO:0000256" key="6">
    <source>
        <dbReference type="ARBA" id="ARBA00022475"/>
    </source>
</evidence>
<comment type="catalytic activity">
    <reaction evidence="22">
        <text>L-seryl-[protein] + ATP = O-phospho-L-seryl-[protein] + ADP + H(+)</text>
        <dbReference type="Rhea" id="RHEA:17989"/>
        <dbReference type="Rhea" id="RHEA-COMP:9863"/>
        <dbReference type="Rhea" id="RHEA-COMP:11604"/>
        <dbReference type="ChEBI" id="CHEBI:15378"/>
        <dbReference type="ChEBI" id="CHEBI:29999"/>
        <dbReference type="ChEBI" id="CHEBI:30616"/>
        <dbReference type="ChEBI" id="CHEBI:83421"/>
        <dbReference type="ChEBI" id="CHEBI:456216"/>
        <dbReference type="EC" id="2.7.11.1"/>
    </reaction>
</comment>
<comment type="similarity">
    <text evidence="3">Belongs to the protein kinase superfamily. Ser/Thr protein kinase family.</text>
</comment>
<dbReference type="CDD" id="cd05467">
    <property type="entry name" value="CBM20"/>
    <property type="match status" value="1"/>
</dbReference>
<dbReference type="PANTHER" id="PTHR27008">
    <property type="entry name" value="OS04G0122200 PROTEIN"/>
    <property type="match status" value="1"/>
</dbReference>
<dbReference type="EC" id="2.7.11.1" evidence="5"/>
<dbReference type="EMBL" id="CP039354">
    <property type="protein sequence ID" value="QCE11903.1"/>
    <property type="molecule type" value="Genomic_DNA"/>
</dbReference>
<keyword evidence="16 23" id="KW-0067">ATP-binding</keyword>
<comment type="subcellular location">
    <subcellularLocation>
        <location evidence="1">Cell membrane</location>
        <topology evidence="1">Single-pass membrane protein</topology>
    </subcellularLocation>
    <subcellularLocation>
        <location evidence="2">Membrane</location>
        <topology evidence="2">Single-pass type I membrane protein</topology>
    </subcellularLocation>
</comment>
<keyword evidence="8" id="KW-0597">Phosphoprotein</keyword>
<evidence type="ECO:0000256" key="18">
    <source>
        <dbReference type="ARBA" id="ARBA00023136"/>
    </source>
</evidence>
<dbReference type="SUPFAM" id="SSF52058">
    <property type="entry name" value="L domain-like"/>
    <property type="match status" value="2"/>
</dbReference>
<dbReference type="InterPro" id="IPR000719">
    <property type="entry name" value="Prot_kinase_dom"/>
</dbReference>
<keyword evidence="14 23" id="KW-0547">Nucleotide-binding</keyword>
<evidence type="ECO:0000259" key="26">
    <source>
        <dbReference type="PROSITE" id="PS51166"/>
    </source>
</evidence>
<dbReference type="GO" id="GO:0004674">
    <property type="term" value="F:protein serine/threonine kinase activity"/>
    <property type="evidence" value="ECO:0007669"/>
    <property type="project" value="UniProtKB-KW"/>
</dbReference>
<dbReference type="GO" id="GO:0005886">
    <property type="term" value="C:plasma membrane"/>
    <property type="evidence" value="ECO:0007669"/>
    <property type="project" value="UniProtKB-SubCell"/>
</dbReference>
<evidence type="ECO:0000256" key="5">
    <source>
        <dbReference type="ARBA" id="ARBA00012513"/>
    </source>
</evidence>
<evidence type="ECO:0000256" key="23">
    <source>
        <dbReference type="PROSITE-ProRule" id="PRU10141"/>
    </source>
</evidence>
<dbReference type="InterPro" id="IPR013783">
    <property type="entry name" value="Ig-like_fold"/>
</dbReference>
<evidence type="ECO:0000256" key="21">
    <source>
        <dbReference type="ARBA" id="ARBA00047899"/>
    </source>
</evidence>
<dbReference type="InterPro" id="IPR002044">
    <property type="entry name" value="CBM20"/>
</dbReference>
<evidence type="ECO:0000259" key="25">
    <source>
        <dbReference type="PROSITE" id="PS50011"/>
    </source>
</evidence>
<dbReference type="InterPro" id="IPR001611">
    <property type="entry name" value="Leu-rich_rpt"/>
</dbReference>
<dbReference type="PROSITE" id="PS51166">
    <property type="entry name" value="CBM20"/>
    <property type="match status" value="1"/>
</dbReference>
<dbReference type="Gene3D" id="1.10.510.10">
    <property type="entry name" value="Transferase(Phosphotransferase) domain 1"/>
    <property type="match status" value="1"/>
</dbReference>
<dbReference type="Pfam" id="PF00686">
    <property type="entry name" value="CBM_20"/>
    <property type="match status" value="1"/>
</dbReference>
<evidence type="ECO:0000256" key="16">
    <source>
        <dbReference type="ARBA" id="ARBA00022840"/>
    </source>
</evidence>
<dbReference type="InterPro" id="IPR013210">
    <property type="entry name" value="LRR_N_plant-typ"/>
</dbReference>
<evidence type="ECO:0000256" key="9">
    <source>
        <dbReference type="ARBA" id="ARBA00022614"/>
    </source>
</evidence>
<gene>
    <name evidence="27" type="ORF">DEO72_LG10g3141</name>
</gene>
<dbReference type="InterPro" id="IPR013784">
    <property type="entry name" value="Carb-bd-like_fold"/>
</dbReference>
<evidence type="ECO:0000256" key="22">
    <source>
        <dbReference type="ARBA" id="ARBA00048679"/>
    </source>
</evidence>
<protein>
    <recommendedName>
        <fullName evidence="5">non-specific serine/threonine protein kinase</fullName>
        <ecNumber evidence="5">2.7.11.1</ecNumber>
    </recommendedName>
</protein>
<dbReference type="AlphaFoldDB" id="A0A4D6NDH6"/>
<dbReference type="Pfam" id="PF08263">
    <property type="entry name" value="LRRNT_2"/>
    <property type="match status" value="1"/>
</dbReference>